<feature type="binding site" evidence="7">
    <location>
        <position position="117"/>
    </location>
    <ligand>
        <name>ATP</name>
        <dbReference type="ChEBI" id="CHEBI:30616"/>
    </ligand>
</feature>
<evidence type="ECO:0000256" key="3">
    <source>
        <dbReference type="ARBA" id="ARBA00022679"/>
    </source>
</evidence>
<comment type="function">
    <text evidence="7">Broad-specificity nucleoside monophosphate (NMP) kinase that catalyzes the reversible transfer of the terminal phosphate group between nucleoside triphosphates and monophosphates. Has also ATPase activity. Involved in the late maturation steps of the 30S ribosomal particles, specifically 16S rRNA maturation. While NMP activity is not required for ribosome maturation, ATPase activity is. Associates transiently with small ribosomal subunit protein uS11. ATP hydrolysis breaks the interaction with uS11. May temporarily remove uS11 from the ribosome to enable a conformational change of the ribosomal RNA that is needed for the final maturation step of the small ribosomal subunit.</text>
</comment>
<keyword evidence="2 7" id="KW-0698">rRNA processing</keyword>
<dbReference type="PANTHER" id="PTHR12595">
    <property type="entry name" value="POS9-ACTIVATING FACTOR FAP7-RELATED"/>
    <property type="match status" value="1"/>
</dbReference>
<comment type="catalytic activity">
    <reaction evidence="7">
        <text>AMP + ATP = 2 ADP</text>
        <dbReference type="Rhea" id="RHEA:12973"/>
        <dbReference type="ChEBI" id="CHEBI:30616"/>
        <dbReference type="ChEBI" id="CHEBI:456215"/>
        <dbReference type="ChEBI" id="CHEBI:456216"/>
        <dbReference type="EC" id="2.7.4.3"/>
    </reaction>
</comment>
<comment type="caution">
    <text evidence="8">The sequence shown here is derived from an EMBL/GenBank/DDBJ whole genome shotgun (WGS) entry which is preliminary data.</text>
</comment>
<dbReference type="GO" id="GO:0005524">
    <property type="term" value="F:ATP binding"/>
    <property type="evidence" value="ECO:0007669"/>
    <property type="project" value="UniProtKB-UniRule"/>
</dbReference>
<dbReference type="InterPro" id="IPR027417">
    <property type="entry name" value="P-loop_NTPase"/>
</dbReference>
<feature type="binding site" evidence="7">
    <location>
        <position position="20"/>
    </location>
    <ligand>
        <name>ATP</name>
        <dbReference type="ChEBI" id="CHEBI:30616"/>
    </ligand>
</feature>
<evidence type="ECO:0000256" key="5">
    <source>
        <dbReference type="ARBA" id="ARBA00022777"/>
    </source>
</evidence>
<keyword evidence="1 7" id="KW-0690">Ribosome biogenesis</keyword>
<evidence type="ECO:0000256" key="1">
    <source>
        <dbReference type="ARBA" id="ARBA00022517"/>
    </source>
</evidence>
<feature type="binding site" evidence="7">
    <location>
        <position position="24"/>
    </location>
    <ligand>
        <name>ATP</name>
        <dbReference type="ChEBI" id="CHEBI:30616"/>
    </ligand>
</feature>
<feature type="binding site" evidence="7">
    <location>
        <position position="22"/>
    </location>
    <ligand>
        <name>ATP</name>
        <dbReference type="ChEBI" id="CHEBI:30616"/>
    </ligand>
</feature>
<evidence type="ECO:0000256" key="2">
    <source>
        <dbReference type="ARBA" id="ARBA00022552"/>
    </source>
</evidence>
<dbReference type="GO" id="GO:0016887">
    <property type="term" value="F:ATP hydrolysis activity"/>
    <property type="evidence" value="ECO:0007669"/>
    <property type="project" value="InterPro"/>
</dbReference>
<evidence type="ECO:0000313" key="8">
    <source>
        <dbReference type="EMBL" id="HGQ74275.1"/>
    </source>
</evidence>
<proteinExistence type="inferred from homology"/>
<comment type="catalytic activity">
    <reaction evidence="7">
        <text>ATP + H2O = ADP + phosphate + H(+)</text>
        <dbReference type="Rhea" id="RHEA:13065"/>
        <dbReference type="ChEBI" id="CHEBI:15377"/>
        <dbReference type="ChEBI" id="CHEBI:15378"/>
        <dbReference type="ChEBI" id="CHEBI:30616"/>
        <dbReference type="ChEBI" id="CHEBI:43474"/>
        <dbReference type="ChEBI" id="CHEBI:456216"/>
    </reaction>
</comment>
<comment type="caution">
    <text evidence="7">Lacks conserved residue(s) required for the propagation of feature annotation.</text>
</comment>
<protein>
    <recommendedName>
        <fullName evidence="7">Putative adenylate kinase</fullName>
        <shortName evidence="7">AK</shortName>
        <ecNumber evidence="7">2.7.4.3</ecNumber>
    </recommendedName>
    <alternativeName>
        <fullName evidence="7">ATP-AMP transphosphorylase</fullName>
    </alternativeName>
</protein>
<keyword evidence="4 7" id="KW-0547">Nucleotide-binding</keyword>
<evidence type="ECO:0000256" key="7">
    <source>
        <dbReference type="HAMAP-Rule" id="MF_00039"/>
    </source>
</evidence>
<reference evidence="8" key="1">
    <citation type="journal article" date="2020" name="mSystems">
        <title>Genome- and Community-Level Interaction Insights into Carbon Utilization and Element Cycling Functions of Hydrothermarchaeota in Hydrothermal Sediment.</title>
        <authorList>
            <person name="Zhou Z."/>
            <person name="Liu Y."/>
            <person name="Xu W."/>
            <person name="Pan J."/>
            <person name="Luo Z.H."/>
            <person name="Li M."/>
        </authorList>
    </citation>
    <scope>NUCLEOTIDE SEQUENCE [LARGE SCALE GENOMIC DNA]</scope>
    <source>
        <strain evidence="8">SpSt-648</strain>
    </source>
</reference>
<dbReference type="Pfam" id="PF13238">
    <property type="entry name" value="AAA_18"/>
    <property type="match status" value="1"/>
</dbReference>
<feature type="binding site" evidence="7">
    <location>
        <position position="23"/>
    </location>
    <ligand>
        <name>ATP</name>
        <dbReference type="ChEBI" id="CHEBI:30616"/>
    </ligand>
</feature>
<dbReference type="AlphaFoldDB" id="A0A7C4JNN7"/>
<comment type="similarity">
    <text evidence="7">Belongs to the adenylate kinase family. AK6 subfamily.</text>
</comment>
<name>A0A7C4JNN7_STAMA</name>
<keyword evidence="3 7" id="KW-0808">Transferase</keyword>
<dbReference type="GO" id="GO:0004017">
    <property type="term" value="F:AMP kinase activity"/>
    <property type="evidence" value="ECO:0007669"/>
    <property type="project" value="UniProtKB-UniRule"/>
</dbReference>
<dbReference type="EMBL" id="DTBP01000030">
    <property type="protein sequence ID" value="HGQ74275.1"/>
    <property type="molecule type" value="Genomic_DNA"/>
</dbReference>
<comment type="subunit">
    <text evidence="7">Interacts with uS11. Not a structural component of 40S pre-ribosomes, but transiently interacts with them by binding to uS11.</text>
</comment>
<gene>
    <name evidence="8" type="ORF">ENU20_04290</name>
</gene>
<organism evidence="8">
    <name type="scientific">Staphylothermus marinus</name>
    <dbReference type="NCBI Taxonomy" id="2280"/>
    <lineage>
        <taxon>Archaea</taxon>
        <taxon>Thermoproteota</taxon>
        <taxon>Thermoprotei</taxon>
        <taxon>Desulfurococcales</taxon>
        <taxon>Desulfurococcaceae</taxon>
        <taxon>Staphylothermus</taxon>
    </lineage>
</organism>
<dbReference type="HAMAP" id="MF_00039">
    <property type="entry name" value="Adenylate_kinase_AK6"/>
    <property type="match status" value="1"/>
</dbReference>
<dbReference type="InterPro" id="IPR020618">
    <property type="entry name" value="Adenyl_kinase_AK6"/>
</dbReference>
<sequence length="205" mass="23598">MIRWFITLMYKKIVIAGTPGVGKTSVAKALSDRIGGFHLDLSSFAISRNLILYYDEARESYVIDENRLVREVVEILKNVEIVVIDTHYPEIIPRDVIDIVFILRLHPNVLYERLRSRNWPIRKIKENVLAEALSIVALNALEHYGVEKVFEIDTTSLSIEEIVFTIINTMKGGRELEPGIRIDWLEKISPEDLDKFSDLGFNNEV</sequence>
<keyword evidence="5 7" id="KW-0418">Kinase</keyword>
<accession>A0A7C4JNN7</accession>
<evidence type="ECO:0000256" key="6">
    <source>
        <dbReference type="ARBA" id="ARBA00022840"/>
    </source>
</evidence>
<feature type="binding site" evidence="7">
    <location>
        <position position="25"/>
    </location>
    <ligand>
        <name>ATP</name>
        <dbReference type="ChEBI" id="CHEBI:30616"/>
    </ligand>
</feature>
<dbReference type="Gene3D" id="3.40.50.300">
    <property type="entry name" value="P-loop containing nucleotide triphosphate hydrolases"/>
    <property type="match status" value="1"/>
</dbReference>
<keyword evidence="6 7" id="KW-0067">ATP-binding</keyword>
<dbReference type="GO" id="GO:0042274">
    <property type="term" value="P:ribosomal small subunit biogenesis"/>
    <property type="evidence" value="ECO:0007669"/>
    <property type="project" value="UniProtKB-UniRule"/>
</dbReference>
<dbReference type="SUPFAM" id="SSF52540">
    <property type="entry name" value="P-loop containing nucleoside triphosphate hydrolases"/>
    <property type="match status" value="1"/>
</dbReference>
<feature type="region of interest" description="LID" evidence="7">
    <location>
        <begin position="116"/>
        <end position="126"/>
    </location>
</feature>
<dbReference type="EC" id="2.7.4.3" evidence="7"/>
<dbReference type="PANTHER" id="PTHR12595:SF0">
    <property type="entry name" value="ADENYLATE KINASE ISOENZYME 6"/>
    <property type="match status" value="1"/>
</dbReference>
<evidence type="ECO:0000256" key="4">
    <source>
        <dbReference type="ARBA" id="ARBA00022741"/>
    </source>
</evidence>
<dbReference type="GO" id="GO:0006364">
    <property type="term" value="P:rRNA processing"/>
    <property type="evidence" value="ECO:0007669"/>
    <property type="project" value="UniProtKB-KW"/>
</dbReference>